<comment type="caution">
    <text evidence="2">The sequence shown here is derived from an EMBL/GenBank/DDBJ whole genome shotgun (WGS) entry which is preliminary data.</text>
</comment>
<proteinExistence type="predicted"/>
<dbReference type="EMBL" id="JAFFPU010000033">
    <property type="protein sequence ID" value="MBM9577346.1"/>
    <property type="molecule type" value="Genomic_DNA"/>
</dbReference>
<keyword evidence="1" id="KW-0812">Transmembrane</keyword>
<sequence>MEQNSNQTNTNLNILDDEITLAQIIKTLIERKIWFFGIFLFVFSISLFFAYTKYPAKEPKDSSWKYTTYLFVGSYAGQSTPVEAFSSIKFAIEQIYAKNLNSNLLITIENDPVKTGNIVSISTIEESEDDENIRKIHEVVTRPILERHKELFLQSEKKGIETQANLKSSESRGLPTSILALAQKSKYVPSPDKAWIRILQIGFLISILLSCIGVFAIEYGLQIKNKLNV</sequence>
<gene>
    <name evidence="2" type="ORF">JWG45_09295</name>
</gene>
<protein>
    <recommendedName>
        <fullName evidence="4">Polysaccharide chain length determinant N-terminal domain-containing protein</fullName>
    </recommendedName>
</protein>
<keyword evidence="3" id="KW-1185">Reference proteome</keyword>
<reference evidence="2 3" key="1">
    <citation type="submission" date="2021-02" db="EMBL/GenBank/DDBJ databases">
        <title>Leptospira ainlahdjerensis sp. nov., Leptospira ainazelensis sp. nov., Leptospira abararensis sp. nov. and Leptospira chreensis sp. nov., four new species isolated from water sources in Algeria.</title>
        <authorList>
            <person name="Amara Korba A."/>
            <person name="Kainiu M."/>
            <person name="Vincent A.T."/>
            <person name="Mariet J.-F."/>
            <person name="Veyrier F.J."/>
            <person name="Goarant C."/>
            <person name="Picardeau M."/>
        </authorList>
    </citation>
    <scope>NUCLEOTIDE SEQUENCE [LARGE SCALE GENOMIC DNA]</scope>
    <source>
        <strain evidence="2 3">201903070</strain>
    </source>
</reference>
<organism evidence="2 3">
    <name type="scientific">Leptospira ainlahdjerensis</name>
    <dbReference type="NCBI Taxonomy" id="2810033"/>
    <lineage>
        <taxon>Bacteria</taxon>
        <taxon>Pseudomonadati</taxon>
        <taxon>Spirochaetota</taxon>
        <taxon>Spirochaetia</taxon>
        <taxon>Leptospirales</taxon>
        <taxon>Leptospiraceae</taxon>
        <taxon>Leptospira</taxon>
    </lineage>
</organism>
<dbReference type="RefSeq" id="WP_205279479.1">
    <property type="nucleotide sequence ID" value="NZ_JAFFPU010000033.1"/>
</dbReference>
<keyword evidence="1" id="KW-0472">Membrane</keyword>
<dbReference type="Proteomes" id="UP000724686">
    <property type="component" value="Unassembled WGS sequence"/>
</dbReference>
<keyword evidence="1" id="KW-1133">Transmembrane helix</keyword>
<accession>A0ABS2UAE7</accession>
<evidence type="ECO:0000313" key="3">
    <source>
        <dbReference type="Proteomes" id="UP000724686"/>
    </source>
</evidence>
<evidence type="ECO:0000256" key="1">
    <source>
        <dbReference type="SAM" id="Phobius"/>
    </source>
</evidence>
<feature type="transmembrane region" description="Helical" evidence="1">
    <location>
        <begin position="194"/>
        <end position="217"/>
    </location>
</feature>
<evidence type="ECO:0008006" key="4">
    <source>
        <dbReference type="Google" id="ProtNLM"/>
    </source>
</evidence>
<feature type="transmembrane region" description="Helical" evidence="1">
    <location>
        <begin position="33"/>
        <end position="51"/>
    </location>
</feature>
<evidence type="ECO:0000313" key="2">
    <source>
        <dbReference type="EMBL" id="MBM9577346.1"/>
    </source>
</evidence>
<name>A0ABS2UAE7_9LEPT</name>